<keyword evidence="2" id="KW-1185">Reference proteome</keyword>
<dbReference type="Proteomes" id="UP000187012">
    <property type="component" value="Unassembled WGS sequence"/>
</dbReference>
<evidence type="ECO:0000313" key="2">
    <source>
        <dbReference type="Proteomes" id="UP000187012"/>
    </source>
</evidence>
<evidence type="ECO:0000313" key="1">
    <source>
        <dbReference type="EMBL" id="SIT47494.1"/>
    </source>
</evidence>
<dbReference type="EMBL" id="CYGX02000075">
    <property type="protein sequence ID" value="SIT47494.1"/>
    <property type="molecule type" value="Genomic_DNA"/>
</dbReference>
<dbReference type="AlphaFoldDB" id="A0A1N7SJA4"/>
<reference evidence="1 2" key="1">
    <citation type="submission" date="2016-12" db="EMBL/GenBank/DDBJ databases">
        <authorList>
            <person name="Song W.-J."/>
            <person name="Kurnit D.M."/>
        </authorList>
    </citation>
    <scope>NUCLEOTIDE SEQUENCE [LARGE SCALE GENOMIC DNA]</scope>
    <source>
        <strain evidence="1 2">STM7296</strain>
    </source>
</reference>
<gene>
    <name evidence="1" type="ORF">BN2475_750008</name>
</gene>
<organism evidence="1 2">
    <name type="scientific">Paraburkholderia ribeironis</name>
    <dbReference type="NCBI Taxonomy" id="1247936"/>
    <lineage>
        <taxon>Bacteria</taxon>
        <taxon>Pseudomonadati</taxon>
        <taxon>Pseudomonadota</taxon>
        <taxon>Betaproteobacteria</taxon>
        <taxon>Burkholderiales</taxon>
        <taxon>Burkholderiaceae</taxon>
        <taxon>Paraburkholderia</taxon>
    </lineage>
</organism>
<sequence length="77" mass="8641">MHACLRRCMRKGLSPLDRNTQYSQLFPAKLSLMGKNSTRHYIQLRAFCAVHANGGEAVEQHKTAGFIVSHRVPMCIG</sequence>
<accession>A0A1N7SJA4</accession>
<protein>
    <submittedName>
        <fullName evidence="1">Uncharacterized protein</fullName>
    </submittedName>
</protein>
<name>A0A1N7SJA4_9BURK</name>
<dbReference type="STRING" id="1247936.BN2475_750008"/>
<proteinExistence type="predicted"/>